<sequence>MTSRSTVLLALYQDLTKDLATHFEANPDLNAKYLYRLMTTGEAFGRLKAQADEEELALALEFLKRDIATFLQEKNQDALSHSPSFIAMENTLWHWLAEITDRSQVEWHELAQDFKHHGYYQSGEIVSQGRMVCTSCGHGMDIEFPSVVPDCPECDNEEFIREALTP</sequence>
<evidence type="ECO:0000313" key="1">
    <source>
        <dbReference type="EMBL" id="MCH4295703.1"/>
    </source>
</evidence>
<protein>
    <submittedName>
        <fullName evidence="1">Zinc ribbon-containing protein</fullName>
    </submittedName>
</protein>
<gene>
    <name evidence="1" type="ORF">MJ923_15470</name>
</gene>
<keyword evidence="2" id="KW-1185">Reference proteome</keyword>
<organism evidence="1 2">
    <name type="scientific">Shewanella zhuhaiensis</name>
    <dbReference type="NCBI Taxonomy" id="2919576"/>
    <lineage>
        <taxon>Bacteria</taxon>
        <taxon>Pseudomonadati</taxon>
        <taxon>Pseudomonadota</taxon>
        <taxon>Gammaproteobacteria</taxon>
        <taxon>Alteromonadales</taxon>
        <taxon>Shewanellaceae</taxon>
        <taxon>Shewanella</taxon>
    </lineage>
</organism>
<evidence type="ECO:0000313" key="2">
    <source>
        <dbReference type="Proteomes" id="UP001297581"/>
    </source>
</evidence>
<proteinExistence type="predicted"/>
<reference evidence="1 2" key="1">
    <citation type="submission" date="2022-02" db="EMBL/GenBank/DDBJ databases">
        <title>The genome sequence of Shewanella sp. 3B26.</title>
        <authorList>
            <person name="Du J."/>
        </authorList>
    </citation>
    <scope>NUCLEOTIDE SEQUENCE [LARGE SCALE GENOMIC DNA]</scope>
    <source>
        <strain evidence="1 2">3B26</strain>
    </source>
</reference>
<dbReference type="AlphaFoldDB" id="A0AAJ1BJ29"/>
<accession>A0AAJ1BJ29</accession>
<comment type="caution">
    <text evidence="1">The sequence shown here is derived from an EMBL/GenBank/DDBJ whole genome shotgun (WGS) entry which is preliminary data.</text>
</comment>
<dbReference type="EMBL" id="JAKUDL010000005">
    <property type="protein sequence ID" value="MCH4295703.1"/>
    <property type="molecule type" value="Genomic_DNA"/>
</dbReference>
<dbReference type="RefSeq" id="WP_240591854.1">
    <property type="nucleotide sequence ID" value="NZ_JAKUDL010000005.1"/>
</dbReference>
<dbReference type="Pfam" id="PF07295">
    <property type="entry name" value="DUF1451"/>
    <property type="match status" value="1"/>
</dbReference>
<name>A0AAJ1BJ29_9GAMM</name>
<dbReference type="InterPro" id="IPR009912">
    <property type="entry name" value="DUF1451"/>
</dbReference>
<dbReference type="Proteomes" id="UP001297581">
    <property type="component" value="Unassembled WGS sequence"/>
</dbReference>